<sequence>MVLPTLYTLRTLLLLTAAVLLSYAGKPASGMRISVVTGANKGIGLAIAKKLAGAPGHLCVLTSRTPALGQKAVDDLKEEGLESVVYKQLDIGDPASVERFASELEQEFGRCDVLVNNAGIAFKGSDPTPFKDQAEPTLKTNFFDTAAFTEKMLPLVRKSDAGRVVNVASMAGHLSILGSQDRRNAFTNPALTKERLSAMMAQFVGDVKAGRHQGGGWPNTCYGMSKLGVIAYTKVAARVEREAGSTVTINACCPGYCDTDMTSHRGTLTPEEGARTPFMLTQMKSVDEGGLTGEFFRKEALAEW</sequence>
<dbReference type="STRING" id="2880.D7G2V0"/>
<evidence type="ECO:0000256" key="1">
    <source>
        <dbReference type="ARBA" id="ARBA00006484"/>
    </source>
</evidence>
<feature type="chain" id="PRO_5003096107" description="Carbonyl reductase" evidence="5">
    <location>
        <begin position="25"/>
        <end position="304"/>
    </location>
</feature>
<protein>
    <recommendedName>
        <fullName evidence="8">Carbonyl reductase</fullName>
    </recommendedName>
</protein>
<accession>D7G2V0</accession>
<dbReference type="CDD" id="cd05324">
    <property type="entry name" value="carb_red_PTCR-like_SDR_c"/>
    <property type="match status" value="1"/>
</dbReference>
<dbReference type="EMBL" id="FN649760">
    <property type="protein sequence ID" value="CBJ33454.1"/>
    <property type="molecule type" value="Genomic_DNA"/>
</dbReference>
<evidence type="ECO:0000256" key="3">
    <source>
        <dbReference type="ARBA" id="ARBA00023002"/>
    </source>
</evidence>
<dbReference type="AlphaFoldDB" id="D7G2V0"/>
<dbReference type="Pfam" id="PF00106">
    <property type="entry name" value="adh_short"/>
    <property type="match status" value="2"/>
</dbReference>
<evidence type="ECO:0000256" key="4">
    <source>
        <dbReference type="RuleBase" id="RU000363"/>
    </source>
</evidence>
<keyword evidence="2" id="KW-0521">NADP</keyword>
<reference evidence="6 7" key="1">
    <citation type="journal article" date="2010" name="Nature">
        <title>The Ectocarpus genome and the independent evolution of multicellularity in brown algae.</title>
        <authorList>
            <person name="Cock J.M."/>
            <person name="Sterck L."/>
            <person name="Rouze P."/>
            <person name="Scornet D."/>
            <person name="Allen A.E."/>
            <person name="Amoutzias G."/>
            <person name="Anthouard V."/>
            <person name="Artiguenave F."/>
            <person name="Aury J.M."/>
            <person name="Badger J.H."/>
            <person name="Beszteri B."/>
            <person name="Billiau K."/>
            <person name="Bonnet E."/>
            <person name="Bothwell J.H."/>
            <person name="Bowler C."/>
            <person name="Boyen C."/>
            <person name="Brownlee C."/>
            <person name="Carrano C.J."/>
            <person name="Charrier B."/>
            <person name="Cho G.Y."/>
            <person name="Coelho S.M."/>
            <person name="Collen J."/>
            <person name="Corre E."/>
            <person name="Da Silva C."/>
            <person name="Delage L."/>
            <person name="Delaroque N."/>
            <person name="Dittami S.M."/>
            <person name="Doulbeau S."/>
            <person name="Elias M."/>
            <person name="Farnham G."/>
            <person name="Gachon C.M."/>
            <person name="Gschloessl B."/>
            <person name="Heesch S."/>
            <person name="Jabbari K."/>
            <person name="Jubin C."/>
            <person name="Kawai H."/>
            <person name="Kimura K."/>
            <person name="Kloareg B."/>
            <person name="Kupper F.C."/>
            <person name="Lang D."/>
            <person name="Le Bail A."/>
            <person name="Leblanc C."/>
            <person name="Lerouge P."/>
            <person name="Lohr M."/>
            <person name="Lopez P.J."/>
            <person name="Martens C."/>
            <person name="Maumus F."/>
            <person name="Michel G."/>
            <person name="Miranda-Saavedra D."/>
            <person name="Morales J."/>
            <person name="Moreau H."/>
            <person name="Motomura T."/>
            <person name="Nagasato C."/>
            <person name="Napoli C.A."/>
            <person name="Nelson D.R."/>
            <person name="Nyvall-Collen P."/>
            <person name="Peters A.F."/>
            <person name="Pommier C."/>
            <person name="Potin P."/>
            <person name="Poulain J."/>
            <person name="Quesneville H."/>
            <person name="Read B."/>
            <person name="Rensing S.A."/>
            <person name="Ritter A."/>
            <person name="Rousvoal S."/>
            <person name="Samanta M."/>
            <person name="Samson G."/>
            <person name="Schroeder D.C."/>
            <person name="Segurens B."/>
            <person name="Strittmatter M."/>
            <person name="Tonon T."/>
            <person name="Tregear J.W."/>
            <person name="Valentin K."/>
            <person name="von Dassow P."/>
            <person name="Yamagishi T."/>
            <person name="Van de Peer Y."/>
            <person name="Wincker P."/>
        </authorList>
    </citation>
    <scope>NUCLEOTIDE SEQUENCE [LARGE SCALE GENOMIC DNA]</scope>
    <source>
        <strain evidence="7">Ec32 / CCAP1310/4</strain>
    </source>
</reference>
<dbReference type="InterPro" id="IPR002347">
    <property type="entry name" value="SDR_fam"/>
</dbReference>
<organism evidence="6 7">
    <name type="scientific">Ectocarpus siliculosus</name>
    <name type="common">Brown alga</name>
    <name type="synonym">Conferva siliculosa</name>
    <dbReference type="NCBI Taxonomy" id="2880"/>
    <lineage>
        <taxon>Eukaryota</taxon>
        <taxon>Sar</taxon>
        <taxon>Stramenopiles</taxon>
        <taxon>Ochrophyta</taxon>
        <taxon>PX clade</taxon>
        <taxon>Phaeophyceae</taxon>
        <taxon>Ectocarpales</taxon>
        <taxon>Ectocarpaceae</taxon>
        <taxon>Ectocarpus</taxon>
    </lineage>
</organism>
<dbReference type="SUPFAM" id="SSF51735">
    <property type="entry name" value="NAD(P)-binding Rossmann-fold domains"/>
    <property type="match status" value="1"/>
</dbReference>
<dbReference type="InParanoid" id="D7G2V0"/>
<dbReference type="PANTHER" id="PTHR43963:SF6">
    <property type="entry name" value="CHAIN DEHYDROGENASE FAMILY PROTEIN, PUTATIVE (AFU_ORTHOLOGUE AFUA_3G15350)-RELATED"/>
    <property type="match status" value="1"/>
</dbReference>
<evidence type="ECO:0008006" key="8">
    <source>
        <dbReference type="Google" id="ProtNLM"/>
    </source>
</evidence>
<dbReference type="InterPro" id="IPR036291">
    <property type="entry name" value="NAD(P)-bd_dom_sf"/>
</dbReference>
<dbReference type="Gene3D" id="3.40.50.720">
    <property type="entry name" value="NAD(P)-binding Rossmann-like Domain"/>
    <property type="match status" value="1"/>
</dbReference>
<dbReference type="eggNOG" id="KOG1208">
    <property type="taxonomic scope" value="Eukaryota"/>
</dbReference>
<dbReference type="Proteomes" id="UP000002630">
    <property type="component" value="Unassembled WGS sequence"/>
</dbReference>
<evidence type="ECO:0000313" key="6">
    <source>
        <dbReference type="EMBL" id="CBJ33454.1"/>
    </source>
</evidence>
<comment type="similarity">
    <text evidence="1 4">Belongs to the short-chain dehydrogenases/reductases (SDR) family.</text>
</comment>
<evidence type="ECO:0000256" key="2">
    <source>
        <dbReference type="ARBA" id="ARBA00022857"/>
    </source>
</evidence>
<feature type="signal peptide" evidence="5">
    <location>
        <begin position="1"/>
        <end position="24"/>
    </location>
</feature>
<keyword evidence="5" id="KW-0732">Signal</keyword>
<keyword evidence="3" id="KW-0560">Oxidoreductase</keyword>
<evidence type="ECO:0000313" key="7">
    <source>
        <dbReference type="Proteomes" id="UP000002630"/>
    </source>
</evidence>
<dbReference type="PROSITE" id="PS00061">
    <property type="entry name" value="ADH_SHORT"/>
    <property type="match status" value="1"/>
</dbReference>
<dbReference type="PANTHER" id="PTHR43963">
    <property type="entry name" value="CARBONYL REDUCTASE 1-RELATED"/>
    <property type="match status" value="1"/>
</dbReference>
<dbReference type="GO" id="GO:0016616">
    <property type="term" value="F:oxidoreductase activity, acting on the CH-OH group of donors, NAD or NADP as acceptor"/>
    <property type="evidence" value="ECO:0007669"/>
    <property type="project" value="InterPro"/>
</dbReference>
<dbReference type="InterPro" id="IPR020904">
    <property type="entry name" value="Sc_DH/Rdtase_CS"/>
</dbReference>
<dbReference type="PRINTS" id="PR00081">
    <property type="entry name" value="GDHRDH"/>
</dbReference>
<dbReference type="OrthoDB" id="47007at2759"/>
<dbReference type="InterPro" id="IPR045313">
    <property type="entry name" value="CBR1-like"/>
</dbReference>
<gene>
    <name evidence="6" type="ORF">Esi_0489_0017</name>
</gene>
<evidence type="ECO:0000256" key="5">
    <source>
        <dbReference type="SAM" id="SignalP"/>
    </source>
</evidence>
<name>D7G2V0_ECTSI</name>
<keyword evidence="7" id="KW-1185">Reference proteome</keyword>
<dbReference type="PRINTS" id="PR00080">
    <property type="entry name" value="SDRFAMILY"/>
</dbReference>
<proteinExistence type="inferred from homology"/>